<gene>
    <name evidence="10" type="primary">rhlE_3</name>
    <name evidence="10" type="ORF">DYBT9275_01762</name>
</gene>
<evidence type="ECO:0000313" key="10">
    <source>
        <dbReference type="EMBL" id="CAG4997379.1"/>
    </source>
</evidence>
<evidence type="ECO:0000259" key="8">
    <source>
        <dbReference type="PROSITE" id="PS51194"/>
    </source>
</evidence>
<dbReference type="CDD" id="cd18787">
    <property type="entry name" value="SF2_C_DEAD"/>
    <property type="match status" value="1"/>
</dbReference>
<evidence type="ECO:0000256" key="4">
    <source>
        <dbReference type="ARBA" id="ARBA00022840"/>
    </source>
</evidence>
<evidence type="ECO:0000259" key="7">
    <source>
        <dbReference type="PROSITE" id="PS51192"/>
    </source>
</evidence>
<dbReference type="GO" id="GO:0003724">
    <property type="term" value="F:RNA helicase activity"/>
    <property type="evidence" value="ECO:0007669"/>
    <property type="project" value="UniProtKB-EC"/>
</dbReference>
<dbReference type="GO" id="GO:0005524">
    <property type="term" value="F:ATP binding"/>
    <property type="evidence" value="ECO:0007669"/>
    <property type="project" value="UniProtKB-KW"/>
</dbReference>
<dbReference type="InterPro" id="IPR044742">
    <property type="entry name" value="DEAD/DEAH_RhlB"/>
</dbReference>
<feature type="domain" description="Helicase ATP-binding" evidence="7">
    <location>
        <begin position="99"/>
        <end position="274"/>
    </location>
</feature>
<dbReference type="SMART" id="SM00487">
    <property type="entry name" value="DEXDc"/>
    <property type="match status" value="1"/>
</dbReference>
<keyword evidence="3 10" id="KW-0347">Helicase</keyword>
<dbReference type="InterPro" id="IPR001650">
    <property type="entry name" value="Helicase_C-like"/>
</dbReference>
<feature type="short sequence motif" description="Q motif" evidence="6">
    <location>
        <begin position="68"/>
        <end position="96"/>
    </location>
</feature>
<name>A0A916JAM2_9BACT</name>
<protein>
    <submittedName>
        <fullName evidence="10">ATP-dependent RNA helicase RhlE</fullName>
        <ecNumber evidence="10">3.6.4.13</ecNumber>
    </submittedName>
</protein>
<sequence length="478" mass="53999">MCRSLWRIQNFIFFDAYFLQNLKEMGGQPISFCITSPIILHNPISPLSLQDTTITDQGYLPADALYIMKFDDYRIADEIKQNLQTAGYKKPTDIQFKAIPPILKGEDVLAIAQTGTGKTAAFAIPVIDIIHKQKVSKRTDGIKCLVMVPTRELAFQITEVFQKIGKHTRVQTYGIVGGVAQDPQIAKLEKGIDILVATPGRMFDLVNQGHIKLTSVHTLVLDEADHMLDLGFIKDIEDVIKYIPKNHQTLFFSATIDEKIKKLAYSLVHKAIRIQISPNDKVARNISHAVAFVNMDDKRFFLERIVNEHKDSKILVFVRTKVRAERVLAALERMGIQALAIHGDKEQQVRFEAMDKFRNGDVRILIATDVSARGIDIEQVDFVVNYDLPEQTENYVHRVGRTGRGTQKGQAVSFCSPEEKPLLLAIEEFLGKPIDVVRLSQGEYAETLDFTSDTSNDLNALLKEVENYEASKKKKKKK</sequence>
<feature type="domain" description="Helicase C-terminal" evidence="8">
    <location>
        <begin position="297"/>
        <end position="445"/>
    </location>
</feature>
<dbReference type="EMBL" id="CAJRAF010000002">
    <property type="protein sequence ID" value="CAG4997379.1"/>
    <property type="molecule type" value="Genomic_DNA"/>
</dbReference>
<evidence type="ECO:0000256" key="5">
    <source>
        <dbReference type="ARBA" id="ARBA00038437"/>
    </source>
</evidence>
<keyword evidence="11" id="KW-1185">Reference proteome</keyword>
<dbReference type="PROSITE" id="PS51194">
    <property type="entry name" value="HELICASE_CTER"/>
    <property type="match status" value="1"/>
</dbReference>
<evidence type="ECO:0000256" key="3">
    <source>
        <dbReference type="ARBA" id="ARBA00022806"/>
    </source>
</evidence>
<dbReference type="InterPro" id="IPR014014">
    <property type="entry name" value="RNA_helicase_DEAD_Q_motif"/>
</dbReference>
<dbReference type="EC" id="3.6.4.13" evidence="10"/>
<dbReference type="GO" id="GO:0005829">
    <property type="term" value="C:cytosol"/>
    <property type="evidence" value="ECO:0007669"/>
    <property type="project" value="TreeGrafter"/>
</dbReference>
<dbReference type="SMART" id="SM00490">
    <property type="entry name" value="HELICc"/>
    <property type="match status" value="1"/>
</dbReference>
<evidence type="ECO:0000259" key="9">
    <source>
        <dbReference type="PROSITE" id="PS51195"/>
    </source>
</evidence>
<proteinExistence type="inferred from homology"/>
<dbReference type="PANTHER" id="PTHR47959:SF13">
    <property type="entry name" value="ATP-DEPENDENT RNA HELICASE RHLE"/>
    <property type="match status" value="1"/>
</dbReference>
<dbReference type="SUPFAM" id="SSF52540">
    <property type="entry name" value="P-loop containing nucleoside triphosphate hydrolases"/>
    <property type="match status" value="1"/>
</dbReference>
<organism evidence="10 11">
    <name type="scientific">Dyadobacter helix</name>
    <dbReference type="NCBI Taxonomy" id="2822344"/>
    <lineage>
        <taxon>Bacteria</taxon>
        <taxon>Pseudomonadati</taxon>
        <taxon>Bacteroidota</taxon>
        <taxon>Cytophagia</taxon>
        <taxon>Cytophagales</taxon>
        <taxon>Spirosomataceae</taxon>
        <taxon>Dyadobacter</taxon>
    </lineage>
</organism>
<dbReference type="Proteomes" id="UP000680038">
    <property type="component" value="Unassembled WGS sequence"/>
</dbReference>
<dbReference type="Pfam" id="PF00271">
    <property type="entry name" value="Helicase_C"/>
    <property type="match status" value="1"/>
</dbReference>
<comment type="caution">
    <text evidence="10">The sequence shown here is derived from an EMBL/GenBank/DDBJ whole genome shotgun (WGS) entry which is preliminary data.</text>
</comment>
<dbReference type="InterPro" id="IPR011545">
    <property type="entry name" value="DEAD/DEAH_box_helicase_dom"/>
</dbReference>
<dbReference type="CDD" id="cd00268">
    <property type="entry name" value="DEADc"/>
    <property type="match status" value="1"/>
</dbReference>
<dbReference type="InterPro" id="IPR050079">
    <property type="entry name" value="DEAD_box_RNA_helicase"/>
</dbReference>
<reference evidence="10" key="1">
    <citation type="submission" date="2021-04" db="EMBL/GenBank/DDBJ databases">
        <authorList>
            <person name="Rodrigo-Torres L."/>
            <person name="Arahal R. D."/>
            <person name="Lucena T."/>
        </authorList>
    </citation>
    <scope>NUCLEOTIDE SEQUENCE</scope>
    <source>
        <strain evidence="10">CECT 9275</strain>
    </source>
</reference>
<dbReference type="GO" id="GO:0003676">
    <property type="term" value="F:nucleic acid binding"/>
    <property type="evidence" value="ECO:0007669"/>
    <property type="project" value="InterPro"/>
</dbReference>
<keyword evidence="2 10" id="KW-0378">Hydrolase</keyword>
<accession>A0A916JAM2</accession>
<keyword evidence="1" id="KW-0547">Nucleotide-binding</keyword>
<evidence type="ECO:0000256" key="1">
    <source>
        <dbReference type="ARBA" id="ARBA00022741"/>
    </source>
</evidence>
<evidence type="ECO:0000313" key="11">
    <source>
        <dbReference type="Proteomes" id="UP000680038"/>
    </source>
</evidence>
<dbReference type="PROSITE" id="PS51195">
    <property type="entry name" value="Q_MOTIF"/>
    <property type="match status" value="1"/>
</dbReference>
<comment type="similarity">
    <text evidence="5">Belongs to the DEAD box helicase family.</text>
</comment>
<dbReference type="PROSITE" id="PS51192">
    <property type="entry name" value="HELICASE_ATP_BIND_1"/>
    <property type="match status" value="1"/>
</dbReference>
<dbReference type="PANTHER" id="PTHR47959">
    <property type="entry name" value="ATP-DEPENDENT RNA HELICASE RHLE-RELATED"/>
    <property type="match status" value="1"/>
</dbReference>
<evidence type="ECO:0000256" key="2">
    <source>
        <dbReference type="ARBA" id="ARBA00022801"/>
    </source>
</evidence>
<dbReference type="InterPro" id="IPR014001">
    <property type="entry name" value="Helicase_ATP-bd"/>
</dbReference>
<dbReference type="GO" id="GO:0016787">
    <property type="term" value="F:hydrolase activity"/>
    <property type="evidence" value="ECO:0007669"/>
    <property type="project" value="UniProtKB-KW"/>
</dbReference>
<dbReference type="Pfam" id="PF00270">
    <property type="entry name" value="DEAD"/>
    <property type="match status" value="1"/>
</dbReference>
<dbReference type="AlphaFoldDB" id="A0A916JAM2"/>
<keyword evidence="4" id="KW-0067">ATP-binding</keyword>
<evidence type="ECO:0000256" key="6">
    <source>
        <dbReference type="PROSITE-ProRule" id="PRU00552"/>
    </source>
</evidence>
<dbReference type="InterPro" id="IPR027417">
    <property type="entry name" value="P-loop_NTPase"/>
</dbReference>
<feature type="domain" description="DEAD-box RNA helicase Q" evidence="9">
    <location>
        <begin position="68"/>
        <end position="96"/>
    </location>
</feature>
<dbReference type="Gene3D" id="3.40.50.300">
    <property type="entry name" value="P-loop containing nucleotide triphosphate hydrolases"/>
    <property type="match status" value="2"/>
</dbReference>